<sequence>MQFTTIFIAATMAVAASATCTKDCPTTTQVDVSPPTEETNAPTGIYTAETLDATPLTEEADEHTETPDDNASPVEENNDSDSDESTEKPSTCASSDCPPPAEETSTPDDASPAEENDKDTEASYDASPVEGDEEYIVEALIEPSKNTTAKTTTPFKNTTAKTTAPSKNATTKTTTPSASNKTVTYDDTNILSSASSMTLSGAAILAAAAAFL</sequence>
<keyword evidence="2" id="KW-0732">Signal</keyword>
<name>A0ABQ8ETH5_9FUNG</name>
<accession>A0ABQ8ETH5</accession>
<organism evidence="3 4">
    <name type="scientific">Batrachochytrium salamandrivorans</name>
    <dbReference type="NCBI Taxonomy" id="1357716"/>
    <lineage>
        <taxon>Eukaryota</taxon>
        <taxon>Fungi</taxon>
        <taxon>Fungi incertae sedis</taxon>
        <taxon>Chytridiomycota</taxon>
        <taxon>Chytridiomycota incertae sedis</taxon>
        <taxon>Chytridiomycetes</taxon>
        <taxon>Rhizophydiales</taxon>
        <taxon>Rhizophydiales incertae sedis</taxon>
        <taxon>Batrachochytrium</taxon>
    </lineage>
</organism>
<protein>
    <submittedName>
        <fullName evidence="3">Uncharacterized protein</fullName>
    </submittedName>
</protein>
<feature type="region of interest" description="Disordered" evidence="1">
    <location>
        <begin position="24"/>
        <end position="183"/>
    </location>
</feature>
<proteinExistence type="predicted"/>
<dbReference type="EMBL" id="JAFCIX010000575">
    <property type="protein sequence ID" value="KAH6586283.1"/>
    <property type="molecule type" value="Genomic_DNA"/>
</dbReference>
<reference evidence="3 4" key="1">
    <citation type="submission" date="2021-02" db="EMBL/GenBank/DDBJ databases">
        <title>Variation within the Batrachochytrium salamandrivorans European outbreak.</title>
        <authorList>
            <person name="Kelly M."/>
            <person name="Pasmans F."/>
            <person name="Shea T.P."/>
            <person name="Munoz J.F."/>
            <person name="Carranza S."/>
            <person name="Cuomo C.A."/>
            <person name="Martel A."/>
        </authorList>
    </citation>
    <scope>NUCLEOTIDE SEQUENCE [LARGE SCALE GENOMIC DNA]</scope>
    <source>
        <strain evidence="3 4">AMFP18/2</strain>
    </source>
</reference>
<evidence type="ECO:0000256" key="1">
    <source>
        <dbReference type="SAM" id="MobiDB-lite"/>
    </source>
</evidence>
<evidence type="ECO:0000313" key="4">
    <source>
        <dbReference type="Proteomes" id="UP001648503"/>
    </source>
</evidence>
<evidence type="ECO:0000313" key="3">
    <source>
        <dbReference type="EMBL" id="KAH6586283.1"/>
    </source>
</evidence>
<evidence type="ECO:0000256" key="2">
    <source>
        <dbReference type="SAM" id="SignalP"/>
    </source>
</evidence>
<feature type="compositionally biased region" description="Polar residues" evidence="1">
    <location>
        <begin position="24"/>
        <end position="42"/>
    </location>
</feature>
<comment type="caution">
    <text evidence="3">The sequence shown here is derived from an EMBL/GenBank/DDBJ whole genome shotgun (WGS) entry which is preliminary data.</text>
</comment>
<feature type="compositionally biased region" description="Low complexity" evidence="1">
    <location>
        <begin position="145"/>
        <end position="165"/>
    </location>
</feature>
<dbReference type="Proteomes" id="UP001648503">
    <property type="component" value="Unassembled WGS sequence"/>
</dbReference>
<feature type="chain" id="PRO_5047206628" evidence="2">
    <location>
        <begin position="19"/>
        <end position="212"/>
    </location>
</feature>
<gene>
    <name evidence="3" type="ORF">BASA50_000747</name>
</gene>
<feature type="signal peptide" evidence="2">
    <location>
        <begin position="1"/>
        <end position="18"/>
    </location>
</feature>
<feature type="compositionally biased region" description="Polar residues" evidence="1">
    <location>
        <begin position="166"/>
        <end position="183"/>
    </location>
</feature>
<keyword evidence="4" id="KW-1185">Reference proteome</keyword>